<dbReference type="SUPFAM" id="SSF52540">
    <property type="entry name" value="P-loop containing nucleoside triphosphate hydrolases"/>
    <property type="match status" value="1"/>
</dbReference>
<dbReference type="FunFam" id="1.10.8.60:FF:000018">
    <property type="entry name" value="26S protease regulatory subunit 6B"/>
    <property type="match status" value="1"/>
</dbReference>
<keyword evidence="8" id="KW-0539">Nucleus</keyword>
<proteinExistence type="inferred from homology"/>
<dbReference type="InterPro" id="IPR041569">
    <property type="entry name" value="AAA_lid_3"/>
</dbReference>
<dbReference type="GO" id="GO:0000502">
    <property type="term" value="C:proteasome complex"/>
    <property type="evidence" value="ECO:0007669"/>
    <property type="project" value="UniProtKB-KW"/>
</dbReference>
<dbReference type="InterPro" id="IPR003960">
    <property type="entry name" value="ATPase_AAA_CS"/>
</dbReference>
<evidence type="ECO:0000256" key="4">
    <source>
        <dbReference type="ARBA" id="ARBA00022490"/>
    </source>
</evidence>
<keyword evidence="12" id="KW-0175">Coiled coil</keyword>
<dbReference type="PROSITE" id="PS00674">
    <property type="entry name" value="AAA"/>
    <property type="match status" value="1"/>
</dbReference>
<sequence>MSTMVLDPKPAPTVEPRSDLVPDLTTVPTEDDDLYSRLKSLQRQLGFIDIQEEYVKDEQKNLKRELLRAQEEVKRIQSVPLVIGQFMEMVDQNNGIVGSTTGSNYYVRILSTINRELLKPSASVALHRHSNALVDVLPPEADSSISLLSQSEKPDVTYNLGCGKLGLMDIGGCDIQKQEIREAVELPLTHHELYKQIGIDPPRGVLLYGPPGTGKTMLAKAVANHTTAAFIRVVGSEFVQKYLGEGPRMVRDVFRLAKENAPAIIFIDEVDAIATARFDAQTGADREVQRILMELLNQMDGFDQTVNVKVIMATNRADTLDPALLRPGRLDRKIEFPLPDRRQKRLVFQVCTAKMNLSDEVDLEDYVSRPDKISAAEIAAICQEAGMHAVRKNRYVILPKDFEKGYRTNVKKPDTDFEFYK</sequence>
<name>A0A5N5M9D0_9ROSI</name>
<keyword evidence="4" id="KW-0963">Cytoplasm</keyword>
<dbReference type="FunFam" id="2.40.50.140:FF:000046">
    <property type="entry name" value="26S protease regulatory subunit 6B"/>
    <property type="match status" value="1"/>
</dbReference>
<feature type="coiled-coil region" evidence="12">
    <location>
        <begin position="52"/>
        <end position="79"/>
    </location>
</feature>
<accession>A0A5N5M9D0</accession>
<dbReference type="InterPro" id="IPR050221">
    <property type="entry name" value="26S_Proteasome_ATPase"/>
</dbReference>
<keyword evidence="5 11" id="KW-0547">Nucleotide-binding</keyword>
<dbReference type="GO" id="GO:0016887">
    <property type="term" value="F:ATP hydrolysis activity"/>
    <property type="evidence" value="ECO:0007669"/>
    <property type="project" value="InterPro"/>
</dbReference>
<dbReference type="Pfam" id="PF00004">
    <property type="entry name" value="AAA"/>
    <property type="match status" value="1"/>
</dbReference>
<dbReference type="InterPro" id="IPR003593">
    <property type="entry name" value="AAA+_ATPase"/>
</dbReference>
<evidence type="ECO:0000256" key="7">
    <source>
        <dbReference type="ARBA" id="ARBA00022942"/>
    </source>
</evidence>
<comment type="caution">
    <text evidence="15">The sequence shown here is derived from an EMBL/GenBank/DDBJ whole genome shotgun (WGS) entry which is preliminary data.</text>
</comment>
<dbReference type="InterPro" id="IPR012340">
    <property type="entry name" value="NA-bd_OB-fold"/>
</dbReference>
<evidence type="ECO:0000256" key="11">
    <source>
        <dbReference type="RuleBase" id="RU003651"/>
    </source>
</evidence>
<dbReference type="GO" id="GO:0005634">
    <property type="term" value="C:nucleus"/>
    <property type="evidence" value="ECO:0007669"/>
    <property type="project" value="UniProtKB-SubCell"/>
</dbReference>
<dbReference type="InterPro" id="IPR003959">
    <property type="entry name" value="ATPase_AAA_core"/>
</dbReference>
<evidence type="ECO:0000256" key="2">
    <source>
        <dbReference type="ARBA" id="ARBA00004496"/>
    </source>
</evidence>
<dbReference type="Gene3D" id="2.40.50.140">
    <property type="entry name" value="Nucleic acid-binding proteins"/>
    <property type="match status" value="1"/>
</dbReference>
<dbReference type="FunFam" id="3.40.50.300:FF:000033">
    <property type="entry name" value="26S protease regulatory subunit 6B"/>
    <property type="match status" value="1"/>
</dbReference>
<dbReference type="GO" id="GO:0005737">
    <property type="term" value="C:cytoplasm"/>
    <property type="evidence" value="ECO:0007669"/>
    <property type="project" value="UniProtKB-SubCell"/>
</dbReference>
<evidence type="ECO:0000256" key="5">
    <source>
        <dbReference type="ARBA" id="ARBA00022741"/>
    </source>
</evidence>
<evidence type="ECO:0000256" key="3">
    <source>
        <dbReference type="ARBA" id="ARBA00006914"/>
    </source>
</evidence>
<evidence type="ECO:0000259" key="14">
    <source>
        <dbReference type="SMART" id="SM00382"/>
    </source>
</evidence>
<evidence type="ECO:0000313" key="15">
    <source>
        <dbReference type="EMBL" id="KAB5551640.1"/>
    </source>
</evidence>
<reference evidence="16" key="1">
    <citation type="journal article" date="2019" name="Gigascience">
        <title>De novo genome assembly of the endangered Acer yangbiense, a plant species with extremely small populations endemic to Yunnan Province, China.</title>
        <authorList>
            <person name="Yang J."/>
            <person name="Wariss H.M."/>
            <person name="Tao L."/>
            <person name="Zhang R."/>
            <person name="Yun Q."/>
            <person name="Hollingsworth P."/>
            <person name="Dao Z."/>
            <person name="Luo G."/>
            <person name="Guo H."/>
            <person name="Ma Y."/>
            <person name="Sun W."/>
        </authorList>
    </citation>
    <scope>NUCLEOTIDE SEQUENCE [LARGE SCALE GENOMIC DNA]</scope>
    <source>
        <strain evidence="16">cv. br00</strain>
    </source>
</reference>
<evidence type="ECO:0000313" key="16">
    <source>
        <dbReference type="Proteomes" id="UP000326939"/>
    </source>
</evidence>
<evidence type="ECO:0000256" key="12">
    <source>
        <dbReference type="SAM" id="Coils"/>
    </source>
</evidence>
<feature type="region of interest" description="Disordered" evidence="13">
    <location>
        <begin position="1"/>
        <end position="20"/>
    </location>
</feature>
<dbReference type="GO" id="GO:0005524">
    <property type="term" value="F:ATP binding"/>
    <property type="evidence" value="ECO:0007669"/>
    <property type="project" value="UniProtKB-KW"/>
</dbReference>
<dbReference type="Gene3D" id="3.40.50.300">
    <property type="entry name" value="P-loop containing nucleotide triphosphate hydrolases"/>
    <property type="match status" value="1"/>
</dbReference>
<keyword evidence="6 11" id="KW-0067">ATP-binding</keyword>
<dbReference type="Proteomes" id="UP000326939">
    <property type="component" value="Chromosome 6"/>
</dbReference>
<comment type="similarity">
    <text evidence="3 11">Belongs to the AAA ATPase family.</text>
</comment>
<protein>
    <recommendedName>
        <fullName evidence="10">26S proteasome regulatory subunit 6B homolog</fullName>
    </recommendedName>
</protein>
<evidence type="ECO:0000256" key="6">
    <source>
        <dbReference type="ARBA" id="ARBA00022840"/>
    </source>
</evidence>
<gene>
    <name evidence="15" type="ORF">DKX38_008951</name>
</gene>
<evidence type="ECO:0000256" key="13">
    <source>
        <dbReference type="SAM" id="MobiDB-lite"/>
    </source>
</evidence>
<dbReference type="InterPro" id="IPR032501">
    <property type="entry name" value="Prot_ATP_ID_OB_2nd"/>
</dbReference>
<dbReference type="Pfam" id="PF16450">
    <property type="entry name" value="Prot_ATP_ID_OB_C"/>
    <property type="match status" value="1"/>
</dbReference>
<dbReference type="PANTHER" id="PTHR23073">
    <property type="entry name" value="26S PROTEASOME REGULATORY SUBUNIT"/>
    <property type="match status" value="1"/>
</dbReference>
<evidence type="ECO:0000256" key="10">
    <source>
        <dbReference type="ARBA" id="ARBA00068703"/>
    </source>
</evidence>
<feature type="domain" description="AAA+ ATPase" evidence="14">
    <location>
        <begin position="201"/>
        <end position="340"/>
    </location>
</feature>
<evidence type="ECO:0000256" key="8">
    <source>
        <dbReference type="ARBA" id="ARBA00023242"/>
    </source>
</evidence>
<evidence type="ECO:0000256" key="9">
    <source>
        <dbReference type="ARBA" id="ARBA00024661"/>
    </source>
</evidence>
<dbReference type="InterPro" id="IPR027417">
    <property type="entry name" value="P-loop_NTPase"/>
</dbReference>
<comment type="subcellular location">
    <subcellularLocation>
        <location evidence="2">Cytoplasm</location>
    </subcellularLocation>
    <subcellularLocation>
        <location evidence="1">Nucleus</location>
    </subcellularLocation>
</comment>
<dbReference type="SMART" id="SM00382">
    <property type="entry name" value="AAA"/>
    <property type="match status" value="1"/>
</dbReference>
<dbReference type="EMBL" id="VDCV01000006">
    <property type="protein sequence ID" value="KAB5551640.1"/>
    <property type="molecule type" value="Genomic_DNA"/>
</dbReference>
<dbReference type="AlphaFoldDB" id="A0A5N5M9D0"/>
<dbReference type="Pfam" id="PF17862">
    <property type="entry name" value="AAA_lid_3"/>
    <property type="match status" value="1"/>
</dbReference>
<organism evidence="15 16">
    <name type="scientific">Salix brachista</name>
    <dbReference type="NCBI Taxonomy" id="2182728"/>
    <lineage>
        <taxon>Eukaryota</taxon>
        <taxon>Viridiplantae</taxon>
        <taxon>Streptophyta</taxon>
        <taxon>Embryophyta</taxon>
        <taxon>Tracheophyta</taxon>
        <taxon>Spermatophyta</taxon>
        <taxon>Magnoliopsida</taxon>
        <taxon>eudicotyledons</taxon>
        <taxon>Gunneridae</taxon>
        <taxon>Pentapetalae</taxon>
        <taxon>rosids</taxon>
        <taxon>fabids</taxon>
        <taxon>Malpighiales</taxon>
        <taxon>Salicaceae</taxon>
        <taxon>Saliceae</taxon>
        <taxon>Salix</taxon>
    </lineage>
</organism>
<keyword evidence="7" id="KW-0647">Proteasome</keyword>
<comment type="function">
    <text evidence="9">The 26S proteasome is involved in the ATP-dependent degradation of ubiquitinated proteins. The regulatory (or ATPase) complex confers ATP dependency and substrate specificity to the 26S complex.</text>
</comment>
<keyword evidence="16" id="KW-1185">Reference proteome</keyword>
<dbReference type="Gene3D" id="1.10.8.60">
    <property type="match status" value="1"/>
</dbReference>
<evidence type="ECO:0000256" key="1">
    <source>
        <dbReference type="ARBA" id="ARBA00004123"/>
    </source>
</evidence>
<dbReference type="CDD" id="cd19502">
    <property type="entry name" value="RecA-like_PAN_like"/>
    <property type="match status" value="1"/>
</dbReference>